<organism evidence="8">
    <name type="scientific">Capitella teleta</name>
    <name type="common">Polychaete worm</name>
    <dbReference type="NCBI Taxonomy" id="283909"/>
    <lineage>
        <taxon>Eukaryota</taxon>
        <taxon>Metazoa</taxon>
        <taxon>Spiralia</taxon>
        <taxon>Lophotrochozoa</taxon>
        <taxon>Annelida</taxon>
        <taxon>Polychaeta</taxon>
        <taxon>Sedentaria</taxon>
        <taxon>Scolecida</taxon>
        <taxon>Capitellidae</taxon>
        <taxon>Capitella</taxon>
    </lineage>
</organism>
<dbReference type="PANTHER" id="PTHR11660">
    <property type="entry name" value="SOLUTE CARRIER FAMILY 40 MEMBER"/>
    <property type="match status" value="1"/>
</dbReference>
<feature type="transmembrane region" description="Helical" evidence="7">
    <location>
        <begin position="154"/>
        <end position="177"/>
    </location>
</feature>
<keyword evidence="6 7" id="KW-0472">Membrane</keyword>
<accession>R7UP72</accession>
<dbReference type="Proteomes" id="UP000014760">
    <property type="component" value="Unassembled WGS sequence"/>
</dbReference>
<keyword evidence="3 7" id="KW-0813">Transport</keyword>
<feature type="transmembrane region" description="Helical" evidence="7">
    <location>
        <begin position="278"/>
        <end position="295"/>
    </location>
</feature>
<evidence type="ECO:0000256" key="4">
    <source>
        <dbReference type="ARBA" id="ARBA00022692"/>
    </source>
</evidence>
<reference evidence="9" key="3">
    <citation type="submission" date="2015-06" db="UniProtKB">
        <authorList>
            <consortium name="EnsemblMetazoa"/>
        </authorList>
    </citation>
    <scope>IDENTIFICATION</scope>
</reference>
<keyword evidence="4 7" id="KW-0812">Transmembrane</keyword>
<comment type="similarity">
    <text evidence="2 7">Belongs to the ferroportin (FP) (TC 2.A.100) family. SLC40A subfamily.</text>
</comment>
<dbReference type="SUPFAM" id="SSF103473">
    <property type="entry name" value="MFS general substrate transporter"/>
    <property type="match status" value="1"/>
</dbReference>
<feature type="transmembrane region" description="Helical" evidence="7">
    <location>
        <begin position="88"/>
        <end position="112"/>
    </location>
</feature>
<dbReference type="InterPro" id="IPR009716">
    <property type="entry name" value="Ferroportin-1"/>
</dbReference>
<evidence type="ECO:0000313" key="8">
    <source>
        <dbReference type="EMBL" id="ELU07908.1"/>
    </source>
</evidence>
<dbReference type="STRING" id="283909.R7UP72"/>
<reference evidence="8 10" key="2">
    <citation type="journal article" date="2013" name="Nature">
        <title>Insights into bilaterian evolution from three spiralian genomes.</title>
        <authorList>
            <person name="Simakov O."/>
            <person name="Marletaz F."/>
            <person name="Cho S.J."/>
            <person name="Edsinger-Gonzales E."/>
            <person name="Havlak P."/>
            <person name="Hellsten U."/>
            <person name="Kuo D.H."/>
            <person name="Larsson T."/>
            <person name="Lv J."/>
            <person name="Arendt D."/>
            <person name="Savage R."/>
            <person name="Osoegawa K."/>
            <person name="de Jong P."/>
            <person name="Grimwood J."/>
            <person name="Chapman J.A."/>
            <person name="Shapiro H."/>
            <person name="Aerts A."/>
            <person name="Otillar R.P."/>
            <person name="Terry A.Y."/>
            <person name="Boore J.L."/>
            <person name="Grigoriev I.V."/>
            <person name="Lindberg D.R."/>
            <person name="Seaver E.C."/>
            <person name="Weisblat D.A."/>
            <person name="Putnam N.H."/>
            <person name="Rokhsar D.S."/>
        </authorList>
    </citation>
    <scope>NUCLEOTIDE SEQUENCE</scope>
    <source>
        <strain evidence="8 10">I ESC-2004</strain>
    </source>
</reference>
<feature type="transmembrane region" description="Helical" evidence="7">
    <location>
        <begin position="21"/>
        <end position="43"/>
    </location>
</feature>
<evidence type="ECO:0000256" key="3">
    <source>
        <dbReference type="ARBA" id="ARBA00022448"/>
    </source>
</evidence>
<feature type="transmembrane region" description="Helical" evidence="7">
    <location>
        <begin position="315"/>
        <end position="334"/>
    </location>
</feature>
<dbReference type="GO" id="GO:0016020">
    <property type="term" value="C:membrane"/>
    <property type="evidence" value="ECO:0007669"/>
    <property type="project" value="UniProtKB-SubCell"/>
</dbReference>
<dbReference type="PANTHER" id="PTHR11660:SF57">
    <property type="entry name" value="SOLUTE CARRIER FAMILY 40 MEMBER"/>
    <property type="match status" value="1"/>
</dbReference>
<sequence length="548" mass="59619">MWEFATGMFLIALNPGSLRLTAIYTFSSGGTVLLLGAFVGSWVDRYARLPVVRTAIVVQNLAVALSAAIVCITLGFEGQIRGTWDGWLMVVCEVLIILFSVIANVCSVARTIAVERDWIVVICPDTDSLTNLSALLRRIDLTTKLVAPIVTGQLITYGSMVIGALFIAIWNFVTMFAEYGILRKIYYSVPELANKNVNNLDDSHEVRKTLLTGHSRRSVAGSTSVALGIAHSVSHAIIKEEEQDDGPERGCCGSVCVMLCSSVMTLVNGWKTYMKQSIMLAGLSLSAIYMTVMAFDNITNGFAIEQGLSESMVGILQGVGAILGISGTLVFPRLRQKVGLEYTGNIGGVLQLSALSLCLVSVFAPGSPFDANFFSESLPPCPEDTLNEASLPLYAESVRSLSIASNMYQEISMFADSNSTDIPLDCIPLDQDPSFLSISLLMAGIVGARFGLWIVDLTITQLLIERPIDSERGVVNGVQNSLNQAMDLIKSLLVIFLPWPQTFGFLVIISFGFVFIGFILFGSYSIKAFMRRRQGYDECEIAHRVEHG</sequence>
<evidence type="ECO:0000313" key="10">
    <source>
        <dbReference type="Proteomes" id="UP000014760"/>
    </source>
</evidence>
<comment type="function">
    <text evidence="7">May be involved in iron transport and iron homeostasis.</text>
</comment>
<name>R7UP72_CAPTE</name>
<comment type="subcellular location">
    <subcellularLocation>
        <location evidence="1 7">Membrane</location>
        <topology evidence="1 7">Multi-pass membrane protein</topology>
    </subcellularLocation>
</comment>
<evidence type="ECO:0000256" key="6">
    <source>
        <dbReference type="ARBA" id="ARBA00023136"/>
    </source>
</evidence>
<feature type="transmembrane region" description="Helical" evidence="7">
    <location>
        <begin position="505"/>
        <end position="526"/>
    </location>
</feature>
<dbReference type="EMBL" id="KB299519">
    <property type="protein sequence ID" value="ELU07908.1"/>
    <property type="molecule type" value="Genomic_DNA"/>
</dbReference>
<feature type="transmembrane region" description="Helical" evidence="7">
    <location>
        <begin position="55"/>
        <end position="76"/>
    </location>
</feature>
<evidence type="ECO:0000313" key="9">
    <source>
        <dbReference type="EnsemblMetazoa" id="CapteP161375"/>
    </source>
</evidence>
<dbReference type="Pfam" id="PF06963">
    <property type="entry name" value="FPN1"/>
    <property type="match status" value="1"/>
</dbReference>
<evidence type="ECO:0000256" key="7">
    <source>
        <dbReference type="RuleBase" id="RU365065"/>
    </source>
</evidence>
<evidence type="ECO:0000256" key="5">
    <source>
        <dbReference type="ARBA" id="ARBA00022989"/>
    </source>
</evidence>
<dbReference type="OMA" id="YPVFISY"/>
<dbReference type="CDD" id="cd17480">
    <property type="entry name" value="MFS_SLC40A1_like"/>
    <property type="match status" value="1"/>
</dbReference>
<dbReference type="AlphaFoldDB" id="R7UP72"/>
<feature type="transmembrane region" description="Helical" evidence="7">
    <location>
        <begin position="346"/>
        <end position="364"/>
    </location>
</feature>
<dbReference type="InterPro" id="IPR036259">
    <property type="entry name" value="MFS_trans_sf"/>
</dbReference>
<gene>
    <name evidence="8" type="ORF">CAPTEDRAFT_161375</name>
</gene>
<reference evidence="10" key="1">
    <citation type="submission" date="2012-12" db="EMBL/GenBank/DDBJ databases">
        <authorList>
            <person name="Hellsten U."/>
            <person name="Grimwood J."/>
            <person name="Chapman J.A."/>
            <person name="Shapiro H."/>
            <person name="Aerts A."/>
            <person name="Otillar R.P."/>
            <person name="Terry A.Y."/>
            <person name="Boore J.L."/>
            <person name="Simakov O."/>
            <person name="Marletaz F."/>
            <person name="Cho S.-J."/>
            <person name="Edsinger-Gonzales E."/>
            <person name="Havlak P."/>
            <person name="Kuo D.-H."/>
            <person name="Larsson T."/>
            <person name="Lv J."/>
            <person name="Arendt D."/>
            <person name="Savage R."/>
            <person name="Osoegawa K."/>
            <person name="de Jong P."/>
            <person name="Lindberg D.R."/>
            <person name="Seaver E.C."/>
            <person name="Weisblat D.A."/>
            <person name="Putnam N.H."/>
            <person name="Grigoriev I.V."/>
            <person name="Rokhsar D.S."/>
        </authorList>
    </citation>
    <scope>NUCLEOTIDE SEQUENCE</scope>
    <source>
        <strain evidence="10">I ESC-2004</strain>
    </source>
</reference>
<evidence type="ECO:0000256" key="2">
    <source>
        <dbReference type="ARBA" id="ARBA00006279"/>
    </source>
</evidence>
<dbReference type="GO" id="GO:0005381">
    <property type="term" value="F:iron ion transmembrane transporter activity"/>
    <property type="evidence" value="ECO:0007669"/>
    <property type="project" value="UniProtKB-UniRule"/>
</dbReference>
<dbReference type="EMBL" id="AMQN01006911">
    <property type="status" value="NOT_ANNOTATED_CDS"/>
    <property type="molecule type" value="Genomic_DNA"/>
</dbReference>
<dbReference type="HOGENOM" id="CLU_020370_1_1_1"/>
<evidence type="ECO:0000256" key="1">
    <source>
        <dbReference type="ARBA" id="ARBA00004141"/>
    </source>
</evidence>
<keyword evidence="5 7" id="KW-1133">Transmembrane helix</keyword>
<protein>
    <recommendedName>
        <fullName evidence="7">Solute carrier family 40 member</fullName>
    </recommendedName>
</protein>
<dbReference type="OrthoDB" id="648861at2759"/>
<comment type="caution">
    <text evidence="7">Lacks conserved residue(s) required for the propagation of feature annotation.</text>
</comment>
<dbReference type="EnsemblMetazoa" id="CapteT161375">
    <property type="protein sequence ID" value="CapteP161375"/>
    <property type="gene ID" value="CapteG161375"/>
</dbReference>
<keyword evidence="7" id="KW-0406">Ion transport</keyword>
<proteinExistence type="inferred from homology"/>
<keyword evidence="10" id="KW-1185">Reference proteome</keyword>